<dbReference type="PANTHER" id="PTHR30266">
    <property type="entry name" value="MECHANOSENSITIVE CHANNEL MSCL"/>
    <property type="match status" value="1"/>
</dbReference>
<dbReference type="AlphaFoldDB" id="A0A5E6MHF8"/>
<dbReference type="Proteomes" id="UP000334923">
    <property type="component" value="Unassembled WGS sequence"/>
</dbReference>
<evidence type="ECO:0000256" key="5">
    <source>
        <dbReference type="ARBA" id="ARBA00022989"/>
    </source>
</evidence>
<feature type="region of interest" description="Disordered" evidence="10">
    <location>
        <begin position="111"/>
        <end position="132"/>
    </location>
</feature>
<keyword evidence="5 9" id="KW-1133">Transmembrane helix</keyword>
<comment type="subcellular location">
    <subcellularLocation>
        <location evidence="9">Cell membrane</location>
        <topology evidence="9">Multi-pass membrane protein</topology>
    </subcellularLocation>
    <subcellularLocation>
        <location evidence="1">Membrane</location>
        <topology evidence="1">Multi-pass membrane protein</topology>
    </subcellularLocation>
</comment>
<evidence type="ECO:0000256" key="2">
    <source>
        <dbReference type="ARBA" id="ARBA00022448"/>
    </source>
</evidence>
<comment type="similarity">
    <text evidence="9">Belongs to the MscL family.</text>
</comment>
<name>A0A5E6MHF8_9BACT</name>
<dbReference type="GO" id="GO:0005886">
    <property type="term" value="C:plasma membrane"/>
    <property type="evidence" value="ECO:0007669"/>
    <property type="project" value="UniProtKB-SubCell"/>
</dbReference>
<organism evidence="11 12">
    <name type="scientific">Methylacidimicrobium tartarophylax</name>
    <dbReference type="NCBI Taxonomy" id="1041768"/>
    <lineage>
        <taxon>Bacteria</taxon>
        <taxon>Pseudomonadati</taxon>
        <taxon>Verrucomicrobiota</taxon>
        <taxon>Methylacidimicrobium</taxon>
    </lineage>
</organism>
<dbReference type="Gene3D" id="1.10.1200.120">
    <property type="entry name" value="Large-conductance mechanosensitive channel, MscL, domain 1"/>
    <property type="match status" value="1"/>
</dbReference>
<keyword evidence="8 9" id="KW-0407">Ion channel</keyword>
<evidence type="ECO:0000313" key="11">
    <source>
        <dbReference type="EMBL" id="VVM07743.1"/>
    </source>
</evidence>
<dbReference type="PRINTS" id="PR01264">
    <property type="entry name" value="MECHCHANNEL"/>
</dbReference>
<evidence type="ECO:0000256" key="6">
    <source>
        <dbReference type="ARBA" id="ARBA00023065"/>
    </source>
</evidence>
<comment type="caution">
    <text evidence="9">Lacks conserved residue(s) required for the propagation of feature annotation.</text>
</comment>
<keyword evidence="3 9" id="KW-1003">Cell membrane</keyword>
<dbReference type="SUPFAM" id="SSF81330">
    <property type="entry name" value="Gated mechanosensitive channel"/>
    <property type="match status" value="1"/>
</dbReference>
<dbReference type="NCBIfam" id="NF001843">
    <property type="entry name" value="PRK00567.1-4"/>
    <property type="match status" value="1"/>
</dbReference>
<comment type="subunit">
    <text evidence="9">Homopentamer.</text>
</comment>
<evidence type="ECO:0000256" key="9">
    <source>
        <dbReference type="HAMAP-Rule" id="MF_00115"/>
    </source>
</evidence>
<keyword evidence="4 9" id="KW-0812">Transmembrane</keyword>
<protein>
    <recommendedName>
        <fullName evidence="9">Large-conductance mechanosensitive channel</fullName>
    </recommendedName>
</protein>
<feature type="transmembrane region" description="Helical" evidence="9">
    <location>
        <begin position="85"/>
        <end position="103"/>
    </location>
</feature>
<evidence type="ECO:0000313" key="12">
    <source>
        <dbReference type="Proteomes" id="UP000334923"/>
    </source>
</evidence>
<dbReference type="OrthoDB" id="9810350at2"/>
<evidence type="ECO:0000256" key="8">
    <source>
        <dbReference type="ARBA" id="ARBA00023303"/>
    </source>
</evidence>
<dbReference type="InterPro" id="IPR001185">
    <property type="entry name" value="MS_channel"/>
</dbReference>
<keyword evidence="12" id="KW-1185">Reference proteome</keyword>
<proteinExistence type="inferred from homology"/>
<accession>A0A5E6MHF8</accession>
<dbReference type="InterPro" id="IPR036019">
    <property type="entry name" value="MscL_channel"/>
</dbReference>
<keyword evidence="6 9" id="KW-0406">Ion transport</keyword>
<evidence type="ECO:0000256" key="1">
    <source>
        <dbReference type="ARBA" id="ARBA00004141"/>
    </source>
</evidence>
<keyword evidence="7 9" id="KW-0472">Membrane</keyword>
<dbReference type="EMBL" id="CABFVA020000111">
    <property type="protein sequence ID" value="VVM07743.1"/>
    <property type="molecule type" value="Genomic_DNA"/>
</dbReference>
<dbReference type="GO" id="GO:0008381">
    <property type="term" value="F:mechanosensitive monoatomic ion channel activity"/>
    <property type="evidence" value="ECO:0007669"/>
    <property type="project" value="UniProtKB-UniRule"/>
</dbReference>
<evidence type="ECO:0000256" key="3">
    <source>
        <dbReference type="ARBA" id="ARBA00022475"/>
    </source>
</evidence>
<evidence type="ECO:0000256" key="10">
    <source>
        <dbReference type="SAM" id="MobiDB-lite"/>
    </source>
</evidence>
<evidence type="ECO:0000256" key="7">
    <source>
        <dbReference type="ARBA" id="ARBA00023136"/>
    </source>
</evidence>
<dbReference type="Pfam" id="PF01741">
    <property type="entry name" value="MscL"/>
    <property type="match status" value="1"/>
</dbReference>
<dbReference type="PANTHER" id="PTHR30266:SF2">
    <property type="entry name" value="LARGE-CONDUCTANCE MECHANOSENSITIVE CHANNEL"/>
    <property type="match status" value="1"/>
</dbReference>
<dbReference type="HAMAP" id="MF_00115">
    <property type="entry name" value="MscL"/>
    <property type="match status" value="1"/>
</dbReference>
<dbReference type="InterPro" id="IPR037673">
    <property type="entry name" value="MSC/AndL"/>
</dbReference>
<dbReference type="NCBIfam" id="TIGR00220">
    <property type="entry name" value="mscL"/>
    <property type="match status" value="1"/>
</dbReference>
<dbReference type="RefSeq" id="WP_142660742.1">
    <property type="nucleotide sequence ID" value="NZ_CABFVA020000111.1"/>
</dbReference>
<keyword evidence="2 9" id="KW-0813">Transport</keyword>
<gene>
    <name evidence="9 11" type="primary">mscL</name>
    <name evidence="11" type="ORF">MAMT_01896</name>
</gene>
<reference evidence="11 12" key="1">
    <citation type="submission" date="2019-09" db="EMBL/GenBank/DDBJ databases">
        <authorList>
            <person name="Cremers G."/>
        </authorList>
    </citation>
    <scope>NUCLEOTIDE SEQUENCE [LARGE SCALE GENOMIC DNA]</scope>
    <source>
        <strain evidence="11">4A</strain>
    </source>
</reference>
<comment type="function">
    <text evidence="9">Channel that opens in response to stretch forces in the membrane lipid bilayer. May participate in the regulation of osmotic pressure changes within the cell.</text>
</comment>
<evidence type="ECO:0000256" key="4">
    <source>
        <dbReference type="ARBA" id="ARBA00022692"/>
    </source>
</evidence>
<sequence length="132" mass="13752">MAVQLIAEFKQFALKGNAIDMAVGVVVGTAFNKIVDSMVNDLIMPPLGIAIGGVDFKDLLWVLKPAVTAGGKVVSPEVAIRYGQFFNALIQFFVIAWSVFLAVKAMTKLSASRSTPNPANPPAEGGSGSAAA</sequence>